<evidence type="ECO:0000313" key="4">
    <source>
        <dbReference type="Proteomes" id="UP001549037"/>
    </source>
</evidence>
<evidence type="ECO:0000313" key="3">
    <source>
        <dbReference type="EMBL" id="MET3634409.1"/>
    </source>
</evidence>
<dbReference type="Pfam" id="PF14478">
    <property type="entry name" value="DUF4430"/>
    <property type="match status" value="1"/>
</dbReference>
<keyword evidence="4" id="KW-1185">Reference proteome</keyword>
<dbReference type="Proteomes" id="UP001549037">
    <property type="component" value="Unassembled WGS sequence"/>
</dbReference>
<protein>
    <recommendedName>
        <fullName evidence="2">Transcobalamin-like C-terminal domain-containing protein</fullName>
    </recommendedName>
</protein>
<evidence type="ECO:0000256" key="1">
    <source>
        <dbReference type="SAM" id="SignalP"/>
    </source>
</evidence>
<accession>A0ABV2JF65</accession>
<dbReference type="EMBL" id="JBEPLN010000014">
    <property type="protein sequence ID" value="MET3634409.1"/>
    <property type="molecule type" value="Genomic_DNA"/>
</dbReference>
<name>A0ABV2JF65_9STRE</name>
<keyword evidence="1" id="KW-0732">Signal</keyword>
<proteinExistence type="predicted"/>
<reference evidence="3 4" key="1">
    <citation type="submission" date="2024-06" db="EMBL/GenBank/DDBJ databases">
        <title>Genomic Encyclopedia of Type Strains, Phase IV (KMG-IV): sequencing the most valuable type-strain genomes for metagenomic binning, comparative biology and taxonomic classification.</title>
        <authorList>
            <person name="Goeker M."/>
        </authorList>
    </citation>
    <scope>NUCLEOTIDE SEQUENCE [LARGE SCALE GENOMIC DNA]</scope>
    <source>
        <strain evidence="3 4">DSM 28302</strain>
    </source>
</reference>
<feature type="signal peptide" evidence="1">
    <location>
        <begin position="1"/>
        <end position="24"/>
    </location>
</feature>
<feature type="domain" description="Transcobalamin-like C-terminal" evidence="2">
    <location>
        <begin position="57"/>
        <end position="122"/>
    </location>
</feature>
<feature type="chain" id="PRO_5046632369" description="Transcobalamin-like C-terminal domain-containing protein" evidence="1">
    <location>
        <begin position="25"/>
        <end position="126"/>
    </location>
</feature>
<dbReference type="InterPro" id="IPR027954">
    <property type="entry name" value="Transcobalamin-like_C"/>
</dbReference>
<comment type="caution">
    <text evidence="3">The sequence shown here is derived from an EMBL/GenBank/DDBJ whole genome shotgun (WGS) entry which is preliminary data.</text>
</comment>
<dbReference type="Gene3D" id="2.170.130.30">
    <property type="match status" value="1"/>
</dbReference>
<organism evidence="3 4">
    <name type="scientific">Streptococcus porcorum</name>
    <dbReference type="NCBI Taxonomy" id="701526"/>
    <lineage>
        <taxon>Bacteria</taxon>
        <taxon>Bacillati</taxon>
        <taxon>Bacillota</taxon>
        <taxon>Bacilli</taxon>
        <taxon>Lactobacillales</taxon>
        <taxon>Streptococcaceae</taxon>
        <taxon>Streptococcus</taxon>
    </lineage>
</organism>
<gene>
    <name evidence="3" type="ORF">ABID28_001052</name>
</gene>
<dbReference type="RefSeq" id="WP_354368746.1">
    <property type="nucleotide sequence ID" value="NZ_JBEPLN010000014.1"/>
</dbReference>
<dbReference type="PROSITE" id="PS51257">
    <property type="entry name" value="PROKAR_LIPOPROTEIN"/>
    <property type="match status" value="1"/>
</dbReference>
<evidence type="ECO:0000259" key="2">
    <source>
        <dbReference type="Pfam" id="PF14478"/>
    </source>
</evidence>
<sequence length="126" mass="14272">MKKIYSLVLLFFSTILLVACQSHQSTTSSSSSEEHLVQLVVKTDKNTTDEKVSFTQGDTVMDLLKANYDVEETDGFITAIDGVKQDEKAGKYWMFDVNDELAPKSADQIKIQDGDKIEFYQEVYKN</sequence>